<dbReference type="InterPro" id="IPR011009">
    <property type="entry name" value="Kinase-like_dom_sf"/>
</dbReference>
<evidence type="ECO:0000313" key="3">
    <source>
        <dbReference type="Proteomes" id="UP000660339"/>
    </source>
</evidence>
<dbReference type="Pfam" id="PF01636">
    <property type="entry name" value="APH"/>
    <property type="match status" value="1"/>
</dbReference>
<protein>
    <recommendedName>
        <fullName evidence="1">Aminoglycoside phosphotransferase domain-containing protein</fullName>
    </recommendedName>
</protein>
<dbReference type="SUPFAM" id="SSF56112">
    <property type="entry name" value="Protein kinase-like (PK-like)"/>
    <property type="match status" value="1"/>
</dbReference>
<comment type="caution">
    <text evidence="2">The sequence shown here is derived from an EMBL/GenBank/DDBJ whole genome shotgun (WGS) entry which is preliminary data.</text>
</comment>
<organism evidence="2 3">
    <name type="scientific">Catellatospora methionotrophica</name>
    <dbReference type="NCBI Taxonomy" id="121620"/>
    <lineage>
        <taxon>Bacteria</taxon>
        <taxon>Bacillati</taxon>
        <taxon>Actinomycetota</taxon>
        <taxon>Actinomycetes</taxon>
        <taxon>Micromonosporales</taxon>
        <taxon>Micromonosporaceae</taxon>
        <taxon>Catellatospora</taxon>
    </lineage>
</organism>
<sequence>MPFTPRAAWADVPAAVRSAVADALGAAVVDHRDLRGGMSPGPAAALTLADGRTVFAKAMSAEVRAHNHLLVRRESAVLDVLPVSVPAPRRLATVERGAWIALVTTWAAGSTEGPWTDESIDAVTGACRAVSGHRAPAGLRPVAERIFDFDGWERVVPEDDWEVAYADRAAGVAADWARWTSGDALVHRDMRADIVAVDSATGSATLLDWAYAAAGAPWIDLAQLAADIVGTGHRRGGQVATDRAYRLIQTLPTEAARFVVALTGMWRIRAATAQHAALPTISTWRRDRVRALRPLLTRLLTDLSPT</sequence>
<dbReference type="RefSeq" id="WP_166379498.1">
    <property type="nucleotide sequence ID" value="NZ_BAAATT010000005.1"/>
</dbReference>
<dbReference type="Gene3D" id="3.30.200.20">
    <property type="entry name" value="Phosphorylase Kinase, domain 1"/>
    <property type="match status" value="1"/>
</dbReference>
<dbReference type="InterPro" id="IPR002575">
    <property type="entry name" value="Aminoglycoside_PTrfase"/>
</dbReference>
<feature type="domain" description="Aminoglycoside phosphotransferase" evidence="1">
    <location>
        <begin position="66"/>
        <end position="242"/>
    </location>
</feature>
<reference evidence="2" key="1">
    <citation type="submission" date="2021-01" db="EMBL/GenBank/DDBJ databases">
        <title>Whole genome shotgun sequence of Catellatospora methionotrophica NBRC 14553.</title>
        <authorList>
            <person name="Komaki H."/>
            <person name="Tamura T."/>
        </authorList>
    </citation>
    <scope>NUCLEOTIDE SEQUENCE</scope>
    <source>
        <strain evidence="2">NBRC 14553</strain>
    </source>
</reference>
<dbReference type="AlphaFoldDB" id="A0A8J3LA02"/>
<accession>A0A8J3LA02</accession>
<keyword evidence="3" id="KW-1185">Reference proteome</keyword>
<evidence type="ECO:0000259" key="1">
    <source>
        <dbReference type="Pfam" id="PF01636"/>
    </source>
</evidence>
<dbReference type="EMBL" id="BONJ01000019">
    <property type="protein sequence ID" value="GIG15157.1"/>
    <property type="molecule type" value="Genomic_DNA"/>
</dbReference>
<dbReference type="Gene3D" id="3.90.1200.10">
    <property type="match status" value="1"/>
</dbReference>
<gene>
    <name evidence="2" type="ORF">Cme02nite_34890</name>
</gene>
<name>A0A8J3LA02_9ACTN</name>
<proteinExistence type="predicted"/>
<evidence type="ECO:0000313" key="2">
    <source>
        <dbReference type="EMBL" id="GIG15157.1"/>
    </source>
</evidence>
<dbReference type="Proteomes" id="UP000660339">
    <property type="component" value="Unassembled WGS sequence"/>
</dbReference>